<comment type="caution">
    <text evidence="2">The sequence shown here is derived from an EMBL/GenBank/DDBJ whole genome shotgun (WGS) entry which is preliminary data.</text>
</comment>
<evidence type="ECO:0000259" key="1">
    <source>
        <dbReference type="Pfam" id="PF06985"/>
    </source>
</evidence>
<feature type="domain" description="Heterokaryon incompatibility" evidence="1">
    <location>
        <begin position="252"/>
        <end position="410"/>
    </location>
</feature>
<protein>
    <recommendedName>
        <fullName evidence="1">Heterokaryon incompatibility domain-containing protein</fullName>
    </recommendedName>
</protein>
<keyword evidence="3" id="KW-1185">Reference proteome</keyword>
<dbReference type="PANTHER" id="PTHR33112:SF16">
    <property type="entry name" value="HETEROKARYON INCOMPATIBILITY DOMAIN-CONTAINING PROTEIN"/>
    <property type="match status" value="1"/>
</dbReference>
<dbReference type="Pfam" id="PF06985">
    <property type="entry name" value="HET"/>
    <property type="match status" value="1"/>
</dbReference>
<evidence type="ECO:0000313" key="3">
    <source>
        <dbReference type="Proteomes" id="UP001199106"/>
    </source>
</evidence>
<sequence>MSSSHENNTLCERCSLFSFDDLTIGGQEVVCEDGVARLAFPEPQIEARPRNWTPESHDMPFYQLIRLGWKFDDNLPDMPGLAHSAQLGCGFCQALRRSLEEKFAKEAMSDSMYSGPLSLVAYLSLVGEGAEAILVEGTFNMSTLEDCDNVTFGATENRFGDTKKLVQLLFPIEAASDCTEWLGAQSARNDSYLDPMVIDKIRQSLDHCTSTCQTETSSPFMPTRLIDVGCDASSIPRLVLSSNISKTEITKYAALSYCWGDEKDAESQFKTEKASLESRCAGLPNELMTPTAKDGIALARAIGLRYIWIDALCIVQDDKNDWSHECFQMDQVYRHAFVTFCSLNSDSCHEGFLNRAPAVKVPFHSTIRKAIKGYYLIRLRPLMEFHQNRGEHAWDYFTSKWSKRCWTLQEQETSTRLLLFGNSRMHYACARCRWSEGDEAPQDNGMGVLDHITKFKENGLSSTELYDYWYLLLNNYSQRSVTFDRDRLPAISGLARMIGETLQDQYIAGLWKRDLLCGLGWRSFSEKLSATEKQSRSLETHLRNIRQRNYVAPSWSWASCPATASPSRASNDITVLSTIVNVHVDTEFEGNPYGQISGGFLRIRGKVAPMPTWLPDGQASQGWADSWYLRMGDIFDRLHVVTEWLHKEGKEAGLERLVVIPLSRQEPPDDTFAPKLSALLLYPADEPNQYYRVGVVASNGLDAYEEMMSWFEDGQEETICII</sequence>
<name>A0AAD4FB24_9PLEO</name>
<proteinExistence type="predicted"/>
<accession>A0AAD4FB24</accession>
<evidence type="ECO:0000313" key="2">
    <source>
        <dbReference type="EMBL" id="KAG9185478.1"/>
    </source>
</evidence>
<organism evidence="2 3">
    <name type="scientific">Alternaria panax</name>
    <dbReference type="NCBI Taxonomy" id="48097"/>
    <lineage>
        <taxon>Eukaryota</taxon>
        <taxon>Fungi</taxon>
        <taxon>Dikarya</taxon>
        <taxon>Ascomycota</taxon>
        <taxon>Pezizomycotina</taxon>
        <taxon>Dothideomycetes</taxon>
        <taxon>Pleosporomycetidae</taxon>
        <taxon>Pleosporales</taxon>
        <taxon>Pleosporineae</taxon>
        <taxon>Pleosporaceae</taxon>
        <taxon>Alternaria</taxon>
        <taxon>Alternaria sect. Panax</taxon>
    </lineage>
</organism>
<dbReference type="InterPro" id="IPR010730">
    <property type="entry name" value="HET"/>
</dbReference>
<reference evidence="2" key="1">
    <citation type="submission" date="2021-07" db="EMBL/GenBank/DDBJ databases">
        <title>Genome Resource of American Ginseng Black Spot Pathogen Alternaria panax.</title>
        <authorList>
            <person name="Qiu C."/>
            <person name="Wang W."/>
            <person name="Liu Z."/>
        </authorList>
    </citation>
    <scope>NUCLEOTIDE SEQUENCE</scope>
    <source>
        <strain evidence="2">BNCC115425</strain>
    </source>
</reference>
<dbReference type="PANTHER" id="PTHR33112">
    <property type="entry name" value="DOMAIN PROTEIN, PUTATIVE-RELATED"/>
    <property type="match status" value="1"/>
</dbReference>
<dbReference type="Proteomes" id="UP001199106">
    <property type="component" value="Unassembled WGS sequence"/>
</dbReference>
<dbReference type="EMBL" id="JAANER010000011">
    <property type="protein sequence ID" value="KAG9185478.1"/>
    <property type="molecule type" value="Genomic_DNA"/>
</dbReference>
<dbReference type="AlphaFoldDB" id="A0AAD4FB24"/>
<gene>
    <name evidence="2" type="ORF">G6011_08022</name>
</gene>